<proteinExistence type="predicted"/>
<dbReference type="EMBL" id="WVIC01000041">
    <property type="protein sequence ID" value="NCJ08125.1"/>
    <property type="molecule type" value="Genomic_DNA"/>
</dbReference>
<sequence>MINLTTPDKGLYEQDLALWFANTITQLKTGDFEQIDIKHLVEEIEGLAGRDRRELQNRLKVLLAHLLKRIYVDSSYDFRGWENTIREQRDELLVLLEQSPSLKSYFSEVFDNAWQRALTDVRANYPEVIFPDKWHFDRDVETILTGEFLCNQL</sequence>
<dbReference type="Proteomes" id="UP000607397">
    <property type="component" value="Unassembled WGS sequence"/>
</dbReference>
<organism evidence="1 2">
    <name type="scientific">Petrachloros mirabilis ULC683</name>
    <dbReference type="NCBI Taxonomy" id="2781853"/>
    <lineage>
        <taxon>Bacteria</taxon>
        <taxon>Bacillati</taxon>
        <taxon>Cyanobacteriota</taxon>
        <taxon>Cyanophyceae</taxon>
        <taxon>Synechococcales</taxon>
        <taxon>Petrachlorosaceae</taxon>
        <taxon>Petrachloros</taxon>
        <taxon>Petrachloros mirabilis</taxon>
    </lineage>
</organism>
<evidence type="ECO:0000313" key="2">
    <source>
        <dbReference type="Proteomes" id="UP000607397"/>
    </source>
</evidence>
<evidence type="ECO:0000313" key="1">
    <source>
        <dbReference type="EMBL" id="NCJ08125.1"/>
    </source>
</evidence>
<dbReference type="Gene3D" id="1.20.1220.20">
    <property type="entry name" value="Uncharcterised protein PF01724"/>
    <property type="match status" value="1"/>
</dbReference>
<dbReference type="PANTHER" id="PTHR34235">
    <property type="entry name" value="SLR1203 PROTEIN-RELATED"/>
    <property type="match status" value="1"/>
</dbReference>
<dbReference type="Pfam" id="PF01724">
    <property type="entry name" value="DUF29"/>
    <property type="match status" value="1"/>
</dbReference>
<dbReference type="PANTHER" id="PTHR34235:SF4">
    <property type="entry name" value="SLR0291 PROTEIN"/>
    <property type="match status" value="1"/>
</dbReference>
<comment type="caution">
    <text evidence="1">The sequence shown here is derived from an EMBL/GenBank/DDBJ whole genome shotgun (WGS) entry which is preliminary data.</text>
</comment>
<reference evidence="1" key="1">
    <citation type="submission" date="2019-12" db="EMBL/GenBank/DDBJ databases">
        <title>High-Quality draft genome sequences of three cyanobacteria isolated from the limestone walls of the Old Cathedral of Coimbra.</title>
        <authorList>
            <person name="Tiago I."/>
            <person name="Soares F."/>
            <person name="Portugal A."/>
        </authorList>
    </citation>
    <scope>NUCLEOTIDE SEQUENCE [LARGE SCALE GENOMIC DNA]</scope>
    <source>
        <strain evidence="1">C</strain>
    </source>
</reference>
<accession>A0A8K2A9E9</accession>
<dbReference type="InterPro" id="IPR002636">
    <property type="entry name" value="DUF29"/>
</dbReference>
<gene>
    <name evidence="1" type="ORF">GS597_16750</name>
</gene>
<protein>
    <submittedName>
        <fullName evidence="1">DUF29 family protein</fullName>
    </submittedName>
</protein>
<name>A0A8K2A9E9_9CYAN</name>
<dbReference type="RefSeq" id="WP_161826601.1">
    <property type="nucleotide sequence ID" value="NZ_WVIC01000041.1"/>
</dbReference>
<keyword evidence="2" id="KW-1185">Reference proteome</keyword>
<dbReference type="AlphaFoldDB" id="A0A8K2A9E9"/>